<gene>
    <name evidence="5" type="ORF">IW967_05070</name>
</gene>
<keyword evidence="3" id="KW-0812">Transmembrane</keyword>
<keyword evidence="1" id="KW-0175">Coiled coil</keyword>
<comment type="caution">
    <text evidence="5">The sequence shown here is derived from an EMBL/GenBank/DDBJ whole genome shotgun (WGS) entry which is preliminary data.</text>
</comment>
<dbReference type="RefSeq" id="WP_067848530.1">
    <property type="nucleotide sequence ID" value="NZ_JADPKZ010000034.1"/>
</dbReference>
<evidence type="ECO:0000313" key="6">
    <source>
        <dbReference type="Proteomes" id="UP000642910"/>
    </source>
</evidence>
<feature type="domain" description="Magnesium transporter MgtE intracellular" evidence="4">
    <location>
        <begin position="169"/>
        <end position="227"/>
    </location>
</feature>
<evidence type="ECO:0000256" key="2">
    <source>
        <dbReference type="SAM" id="MobiDB-lite"/>
    </source>
</evidence>
<reference evidence="5 6" key="1">
    <citation type="submission" date="2020-11" db="EMBL/GenBank/DDBJ databases">
        <title>Genomic insight of Alicyclobacillus mali FL 18 reveals a new arsenic-resistant strain, with potential in environmental biotechnology.</title>
        <authorList>
            <person name="Fiorentino G."/>
            <person name="Gallo G."/>
            <person name="Aulitto M."/>
        </authorList>
    </citation>
    <scope>NUCLEOTIDE SEQUENCE [LARGE SCALE GENOMIC DNA]</scope>
    <source>
        <strain evidence="5 6">FL 18</strain>
    </source>
</reference>
<keyword evidence="6" id="KW-1185">Reference proteome</keyword>
<proteinExistence type="predicted"/>
<dbReference type="SUPFAM" id="SSF158791">
    <property type="entry name" value="MgtE N-terminal domain-like"/>
    <property type="match status" value="1"/>
</dbReference>
<sequence>MEAKRSSVTGRAKPESAPPRAPRESQPVPGRTGRATDQQGVQLHDSLDEKKPSFGRRMVTMLLLIFIPLVVAAAALAAVLVVLGVPLWQDVQHWFGGKRSQPVSAQDQALRQTISIERSQIQSLESQVASLNNQLSASREHAASLQDQVKSLRAELASISNGEKQGSAEAKILAQMDPAAAAQVIEHMPASQAAWAIESLSPDASGPILQALPPATASALLQQSARDSQIAALSNATATATASP</sequence>
<keyword evidence="3" id="KW-0472">Membrane</keyword>
<name>A0ABS0F1T7_9BACL</name>
<evidence type="ECO:0000259" key="4">
    <source>
        <dbReference type="Pfam" id="PF03448"/>
    </source>
</evidence>
<dbReference type="Gene3D" id="1.25.60.10">
    <property type="entry name" value="MgtE N-terminal domain-like"/>
    <property type="match status" value="1"/>
</dbReference>
<keyword evidence="3" id="KW-1133">Transmembrane helix</keyword>
<organism evidence="5 6">
    <name type="scientific">Alicyclobacillus mali</name>
    <name type="common">ex Roth et al. 2021</name>
    <dbReference type="NCBI Taxonomy" id="1123961"/>
    <lineage>
        <taxon>Bacteria</taxon>
        <taxon>Bacillati</taxon>
        <taxon>Bacillota</taxon>
        <taxon>Bacilli</taxon>
        <taxon>Bacillales</taxon>
        <taxon>Alicyclobacillaceae</taxon>
        <taxon>Alicyclobacillus</taxon>
    </lineage>
</organism>
<evidence type="ECO:0000256" key="1">
    <source>
        <dbReference type="SAM" id="Coils"/>
    </source>
</evidence>
<dbReference type="EMBL" id="JADPKZ010000034">
    <property type="protein sequence ID" value="MBF8377240.1"/>
    <property type="molecule type" value="Genomic_DNA"/>
</dbReference>
<feature type="transmembrane region" description="Helical" evidence="3">
    <location>
        <begin position="59"/>
        <end position="88"/>
    </location>
</feature>
<feature type="coiled-coil region" evidence="1">
    <location>
        <begin position="114"/>
        <end position="162"/>
    </location>
</feature>
<evidence type="ECO:0000313" key="5">
    <source>
        <dbReference type="EMBL" id="MBF8377240.1"/>
    </source>
</evidence>
<dbReference type="InterPro" id="IPR038076">
    <property type="entry name" value="MgtE_N_sf"/>
</dbReference>
<protein>
    <submittedName>
        <fullName evidence="5">TolC family protein</fullName>
    </submittedName>
</protein>
<feature type="region of interest" description="Disordered" evidence="2">
    <location>
        <begin position="1"/>
        <end position="49"/>
    </location>
</feature>
<dbReference type="Pfam" id="PF03448">
    <property type="entry name" value="MgtE_N"/>
    <property type="match status" value="1"/>
</dbReference>
<dbReference type="InterPro" id="IPR006668">
    <property type="entry name" value="Mg_transptr_MgtE_intracell_dom"/>
</dbReference>
<evidence type="ECO:0000256" key="3">
    <source>
        <dbReference type="SAM" id="Phobius"/>
    </source>
</evidence>
<dbReference type="Proteomes" id="UP000642910">
    <property type="component" value="Unassembled WGS sequence"/>
</dbReference>
<accession>A0ABS0F1T7</accession>